<gene>
    <name evidence="1" type="ORF">L6164_003576</name>
</gene>
<comment type="caution">
    <text evidence="1">The sequence shown here is derived from an EMBL/GenBank/DDBJ whole genome shotgun (WGS) entry which is preliminary data.</text>
</comment>
<organism evidence="1 2">
    <name type="scientific">Bauhinia variegata</name>
    <name type="common">Purple orchid tree</name>
    <name type="synonym">Phanera variegata</name>
    <dbReference type="NCBI Taxonomy" id="167791"/>
    <lineage>
        <taxon>Eukaryota</taxon>
        <taxon>Viridiplantae</taxon>
        <taxon>Streptophyta</taxon>
        <taxon>Embryophyta</taxon>
        <taxon>Tracheophyta</taxon>
        <taxon>Spermatophyta</taxon>
        <taxon>Magnoliopsida</taxon>
        <taxon>eudicotyledons</taxon>
        <taxon>Gunneridae</taxon>
        <taxon>Pentapetalae</taxon>
        <taxon>rosids</taxon>
        <taxon>fabids</taxon>
        <taxon>Fabales</taxon>
        <taxon>Fabaceae</taxon>
        <taxon>Cercidoideae</taxon>
        <taxon>Cercideae</taxon>
        <taxon>Bauhiniinae</taxon>
        <taxon>Bauhinia</taxon>
    </lineage>
</organism>
<sequence length="233" mass="27912">MGGSGREMERRRRGRFKSKAVERDFQGGRDREIERRRDRVAQKQTSAGKKIFRKKESAMASAEHRIDIPIEELELWWPECCIYDVPEILRKVKPEAYTPQLISIGPLHHNDEKLQPMEKQKKLYYHYFQIRLLDSHRNEALTKFKRFIESRENDILRCYSKKCDFSKQEFVEMILLDSVFIMELFLRKHIQPREDRLNQPKQEKDLLFSKLGSREVYCKTSYGLKTSFQCLSS</sequence>
<dbReference type="EMBL" id="CM039427">
    <property type="protein sequence ID" value="KAI4354730.1"/>
    <property type="molecule type" value="Genomic_DNA"/>
</dbReference>
<accession>A0ACB9Q185</accession>
<proteinExistence type="predicted"/>
<reference evidence="1 2" key="1">
    <citation type="journal article" date="2022" name="DNA Res.">
        <title>Chromosomal-level genome assembly of the orchid tree Bauhinia variegata (Leguminosae; Cercidoideae) supports the allotetraploid origin hypothesis of Bauhinia.</title>
        <authorList>
            <person name="Zhong Y."/>
            <person name="Chen Y."/>
            <person name="Zheng D."/>
            <person name="Pang J."/>
            <person name="Liu Y."/>
            <person name="Luo S."/>
            <person name="Meng S."/>
            <person name="Qian L."/>
            <person name="Wei D."/>
            <person name="Dai S."/>
            <person name="Zhou R."/>
        </authorList>
    </citation>
    <scope>NUCLEOTIDE SEQUENCE [LARGE SCALE GENOMIC DNA]</scope>
    <source>
        <strain evidence="1">BV-YZ2020</strain>
    </source>
</reference>
<protein>
    <submittedName>
        <fullName evidence="1">Uncharacterized protein</fullName>
    </submittedName>
</protein>
<keyword evidence="2" id="KW-1185">Reference proteome</keyword>
<dbReference type="Proteomes" id="UP000828941">
    <property type="component" value="Chromosome 2"/>
</dbReference>
<evidence type="ECO:0000313" key="1">
    <source>
        <dbReference type="EMBL" id="KAI4354730.1"/>
    </source>
</evidence>
<evidence type="ECO:0000313" key="2">
    <source>
        <dbReference type="Proteomes" id="UP000828941"/>
    </source>
</evidence>
<name>A0ACB9Q185_BAUVA</name>